<dbReference type="AlphaFoldDB" id="A0AAJ2ISP4"/>
<feature type="transmembrane region" description="Helical" evidence="1">
    <location>
        <begin position="30"/>
        <end position="48"/>
    </location>
</feature>
<feature type="transmembrane region" description="Helical" evidence="1">
    <location>
        <begin position="54"/>
        <end position="71"/>
    </location>
</feature>
<evidence type="ECO:0000313" key="2">
    <source>
        <dbReference type="EMBL" id="MDT2583898.1"/>
    </source>
</evidence>
<keyword evidence="1" id="KW-0812">Transmembrane</keyword>
<dbReference type="RefSeq" id="WP_003134449.1">
    <property type="nucleotide sequence ID" value="NZ_CP127854.1"/>
</dbReference>
<keyword evidence="1" id="KW-0472">Membrane</keyword>
<keyword evidence="1" id="KW-1133">Transmembrane helix</keyword>
<organism evidence="2 3">
    <name type="scientific">Lactococcus petauri</name>
    <dbReference type="NCBI Taxonomy" id="1940789"/>
    <lineage>
        <taxon>Bacteria</taxon>
        <taxon>Bacillati</taxon>
        <taxon>Bacillota</taxon>
        <taxon>Bacilli</taxon>
        <taxon>Lactobacillales</taxon>
        <taxon>Streptococcaceae</taxon>
        <taxon>Lactococcus</taxon>
    </lineage>
</organism>
<protein>
    <submittedName>
        <fullName evidence="2">Uncharacterized protein</fullName>
    </submittedName>
</protein>
<comment type="caution">
    <text evidence="2">The sequence shown here is derived from an EMBL/GenBank/DDBJ whole genome shotgun (WGS) entry which is preliminary data.</text>
</comment>
<gene>
    <name evidence="2" type="ORF">P7D17_07185</name>
</gene>
<reference evidence="2" key="1">
    <citation type="submission" date="2023-03" db="EMBL/GenBank/DDBJ databases">
        <authorList>
            <person name="Shen W."/>
            <person name="Cai J."/>
        </authorList>
    </citation>
    <scope>NUCLEOTIDE SEQUENCE</scope>
    <source>
        <strain evidence="2">P86-2</strain>
    </source>
</reference>
<evidence type="ECO:0000313" key="3">
    <source>
        <dbReference type="Proteomes" id="UP001262817"/>
    </source>
</evidence>
<proteinExistence type="predicted"/>
<feature type="transmembrane region" description="Helical" evidence="1">
    <location>
        <begin position="6"/>
        <end position="23"/>
    </location>
</feature>
<accession>A0AAJ2ISP4</accession>
<name>A0AAJ2ISP4_9LACT</name>
<evidence type="ECO:0000256" key="1">
    <source>
        <dbReference type="SAM" id="Phobius"/>
    </source>
</evidence>
<dbReference type="Proteomes" id="UP001262817">
    <property type="component" value="Unassembled WGS sequence"/>
</dbReference>
<sequence>MNIHQITNGAITLLGLVGAGLIVKHWKEAAFLKIAGVIGAGSIVWAMLSGKDLFGMAWKVVTAVLGVFGLHM</sequence>
<dbReference type="EMBL" id="JARPXR010000007">
    <property type="protein sequence ID" value="MDT2583898.1"/>
    <property type="molecule type" value="Genomic_DNA"/>
</dbReference>